<dbReference type="EMBL" id="JABSTQ010009418">
    <property type="protein sequence ID" value="KAG0429357.1"/>
    <property type="molecule type" value="Genomic_DNA"/>
</dbReference>
<sequence length="142" mass="16269">MSCALKAGLGTRVLKILRAEWQRQARIYRSLLWTVLQDPNKPRSDNRRLREFFIIVDRTTEFLWLLSLQRLRSTVPKKRPVATGDVKTCYVVGDSNQVACQDWSQSIFCRRSLAVLDRVSPIPKTSEMASVLLANIPFAFGD</sequence>
<comment type="caution">
    <text evidence="1">The sequence shown here is derived from an EMBL/GenBank/DDBJ whole genome shotgun (WGS) entry which is preliminary data.</text>
</comment>
<gene>
    <name evidence="1" type="ORF">HPB47_023672</name>
</gene>
<dbReference type="Proteomes" id="UP000805193">
    <property type="component" value="Unassembled WGS sequence"/>
</dbReference>
<reference evidence="1 2" key="1">
    <citation type="journal article" date="2020" name="Cell">
        <title>Large-Scale Comparative Analyses of Tick Genomes Elucidate Their Genetic Diversity and Vector Capacities.</title>
        <authorList>
            <consortium name="Tick Genome and Microbiome Consortium (TIGMIC)"/>
            <person name="Jia N."/>
            <person name="Wang J."/>
            <person name="Shi W."/>
            <person name="Du L."/>
            <person name="Sun Y."/>
            <person name="Zhan W."/>
            <person name="Jiang J.F."/>
            <person name="Wang Q."/>
            <person name="Zhang B."/>
            <person name="Ji P."/>
            <person name="Bell-Sakyi L."/>
            <person name="Cui X.M."/>
            <person name="Yuan T.T."/>
            <person name="Jiang B.G."/>
            <person name="Yang W.F."/>
            <person name="Lam T.T."/>
            <person name="Chang Q.C."/>
            <person name="Ding S.J."/>
            <person name="Wang X.J."/>
            <person name="Zhu J.G."/>
            <person name="Ruan X.D."/>
            <person name="Zhao L."/>
            <person name="Wei J.T."/>
            <person name="Ye R.Z."/>
            <person name="Que T.C."/>
            <person name="Du C.H."/>
            <person name="Zhou Y.H."/>
            <person name="Cheng J.X."/>
            <person name="Dai P.F."/>
            <person name="Guo W.B."/>
            <person name="Han X.H."/>
            <person name="Huang E.J."/>
            <person name="Li L.F."/>
            <person name="Wei W."/>
            <person name="Gao Y.C."/>
            <person name="Liu J.Z."/>
            <person name="Shao H.Z."/>
            <person name="Wang X."/>
            <person name="Wang C.C."/>
            <person name="Yang T.C."/>
            <person name="Huo Q.B."/>
            <person name="Li W."/>
            <person name="Chen H.Y."/>
            <person name="Chen S.E."/>
            <person name="Zhou L.G."/>
            <person name="Ni X.B."/>
            <person name="Tian J.H."/>
            <person name="Sheng Y."/>
            <person name="Liu T."/>
            <person name="Pan Y.S."/>
            <person name="Xia L.Y."/>
            <person name="Li J."/>
            <person name="Zhao F."/>
            <person name="Cao W.C."/>
        </authorList>
    </citation>
    <scope>NUCLEOTIDE SEQUENCE [LARGE SCALE GENOMIC DNA]</scope>
    <source>
        <strain evidence="1">Iper-2018</strain>
    </source>
</reference>
<protein>
    <submittedName>
        <fullName evidence="1">Uncharacterized protein</fullName>
    </submittedName>
</protein>
<accession>A0AC60Q6M9</accession>
<name>A0AC60Q6M9_IXOPE</name>
<proteinExistence type="predicted"/>
<keyword evidence="2" id="KW-1185">Reference proteome</keyword>
<evidence type="ECO:0000313" key="2">
    <source>
        <dbReference type="Proteomes" id="UP000805193"/>
    </source>
</evidence>
<organism evidence="1 2">
    <name type="scientific">Ixodes persulcatus</name>
    <name type="common">Taiga tick</name>
    <dbReference type="NCBI Taxonomy" id="34615"/>
    <lineage>
        <taxon>Eukaryota</taxon>
        <taxon>Metazoa</taxon>
        <taxon>Ecdysozoa</taxon>
        <taxon>Arthropoda</taxon>
        <taxon>Chelicerata</taxon>
        <taxon>Arachnida</taxon>
        <taxon>Acari</taxon>
        <taxon>Parasitiformes</taxon>
        <taxon>Ixodida</taxon>
        <taxon>Ixodoidea</taxon>
        <taxon>Ixodidae</taxon>
        <taxon>Ixodinae</taxon>
        <taxon>Ixodes</taxon>
    </lineage>
</organism>
<evidence type="ECO:0000313" key="1">
    <source>
        <dbReference type="EMBL" id="KAG0429357.1"/>
    </source>
</evidence>